<name>A0A1H7L3F6_9GAMM</name>
<evidence type="ECO:0000313" key="1">
    <source>
        <dbReference type="EMBL" id="SEK93613.1"/>
    </source>
</evidence>
<dbReference type="SUPFAM" id="SSF58113">
    <property type="entry name" value="Apolipoprotein A-I"/>
    <property type="match status" value="1"/>
</dbReference>
<accession>A0A1H7L3F6</accession>
<dbReference type="EMBL" id="FOAA01000007">
    <property type="protein sequence ID" value="SEK93613.1"/>
    <property type="molecule type" value="Genomic_DNA"/>
</dbReference>
<dbReference type="STRING" id="1396821.SAMN05444515_1078"/>
<organism evidence="1 2">
    <name type="scientific">Ectothiorhodospira marina</name>
    <dbReference type="NCBI Taxonomy" id="1396821"/>
    <lineage>
        <taxon>Bacteria</taxon>
        <taxon>Pseudomonadati</taxon>
        <taxon>Pseudomonadota</taxon>
        <taxon>Gammaproteobacteria</taxon>
        <taxon>Chromatiales</taxon>
        <taxon>Ectothiorhodospiraceae</taxon>
        <taxon>Ectothiorhodospira</taxon>
    </lineage>
</organism>
<dbReference type="OrthoDB" id="3174978at2"/>
<keyword evidence="2" id="KW-1185">Reference proteome</keyword>
<protein>
    <submittedName>
        <fullName evidence="1">Zinc-ribbon containing domain-containing protein</fullName>
    </submittedName>
</protein>
<dbReference type="AlphaFoldDB" id="A0A1H7L3F6"/>
<dbReference type="RefSeq" id="WP_090252926.1">
    <property type="nucleotide sequence ID" value="NZ_FOAA01000007.1"/>
</dbReference>
<sequence length="177" mass="20214">MSEQEHQKSEHPVKDTLAHAYDTMLERVKHAVETTEERATPSLEQAIQHARKRAVELGEVTREEAHQVADYLRRDLHDMGDYLGESSRDYQAWFRMDLQLIEARLLDLLGSIADRTRVELAELEAQARVVGVWHTGEVAGPGVLRCDQCGKELHFTESGRIPPCPQCQGTKYHRMRG</sequence>
<proteinExistence type="predicted"/>
<evidence type="ECO:0000313" key="2">
    <source>
        <dbReference type="Proteomes" id="UP000199256"/>
    </source>
</evidence>
<dbReference type="InterPro" id="IPR009912">
    <property type="entry name" value="DUF1451"/>
</dbReference>
<gene>
    <name evidence="1" type="ORF">SAMN05444515_1078</name>
</gene>
<dbReference type="Proteomes" id="UP000199256">
    <property type="component" value="Unassembled WGS sequence"/>
</dbReference>
<dbReference type="Pfam" id="PF07295">
    <property type="entry name" value="DUF1451"/>
    <property type="match status" value="1"/>
</dbReference>
<reference evidence="2" key="1">
    <citation type="submission" date="2016-10" db="EMBL/GenBank/DDBJ databases">
        <authorList>
            <person name="Varghese N."/>
            <person name="Submissions S."/>
        </authorList>
    </citation>
    <scope>NUCLEOTIDE SEQUENCE [LARGE SCALE GENOMIC DNA]</scope>
    <source>
        <strain evidence="2">DSM 241</strain>
    </source>
</reference>